<proteinExistence type="inferred from homology"/>
<dbReference type="EMBL" id="NTJD01000001">
    <property type="protein sequence ID" value="PCD78085.1"/>
    <property type="molecule type" value="Genomic_DNA"/>
</dbReference>
<dbReference type="NCBIfam" id="TIGR00219">
    <property type="entry name" value="mreC"/>
    <property type="match status" value="1"/>
</dbReference>
<comment type="similarity">
    <text evidence="1">Belongs to the MreC family.</text>
</comment>
<evidence type="ECO:0000256" key="7">
    <source>
        <dbReference type="SAM" id="Phobius"/>
    </source>
</evidence>
<dbReference type="Gene3D" id="2.40.10.340">
    <property type="entry name" value="Rod shape-determining protein MreC, domain 1"/>
    <property type="match status" value="1"/>
</dbReference>
<evidence type="ECO:0000256" key="6">
    <source>
        <dbReference type="SAM" id="MobiDB-lite"/>
    </source>
</evidence>
<evidence type="ECO:0000256" key="3">
    <source>
        <dbReference type="ARBA" id="ARBA00022960"/>
    </source>
</evidence>
<dbReference type="InterPro" id="IPR055342">
    <property type="entry name" value="MreC_beta-barrel_core"/>
</dbReference>
<protein>
    <recommendedName>
        <fullName evidence="2">Cell shape-determining protein MreC</fullName>
    </recommendedName>
    <alternativeName>
        <fullName evidence="4">Cell shape protein MreC</fullName>
    </alternativeName>
</protein>
<organism evidence="9 10">
    <name type="scientific">Pseudothioclava arenosa</name>
    <dbReference type="NCBI Taxonomy" id="1795308"/>
    <lineage>
        <taxon>Bacteria</taxon>
        <taxon>Pseudomonadati</taxon>
        <taxon>Pseudomonadota</taxon>
        <taxon>Alphaproteobacteria</taxon>
        <taxon>Rhodobacterales</taxon>
        <taxon>Paracoccaceae</taxon>
        <taxon>Pseudothioclava</taxon>
    </lineage>
</organism>
<evidence type="ECO:0000313" key="9">
    <source>
        <dbReference type="EMBL" id="PCD78085.1"/>
    </source>
</evidence>
<evidence type="ECO:0000256" key="4">
    <source>
        <dbReference type="ARBA" id="ARBA00032089"/>
    </source>
</evidence>
<dbReference type="PANTHER" id="PTHR34138">
    <property type="entry name" value="CELL SHAPE-DETERMINING PROTEIN MREC"/>
    <property type="match status" value="1"/>
</dbReference>
<keyword evidence="7" id="KW-0472">Membrane</keyword>
<evidence type="ECO:0000259" key="8">
    <source>
        <dbReference type="Pfam" id="PF04085"/>
    </source>
</evidence>
<sequence>MATNREEEDFIGPLRRILIAVLVLLLTGAFLFWRIDSPRAERMRALFIDRFVPTFDWAMVPVTKTLDMIEGFQSYNRIYEQNQELRRELRRVESWEEAAVQLEQQNAKLRALNNLRLDPKLTSVSGVVLADSGSPFHQSVLLNIGSRDGIVDGWAAVDGLGLVGRIAGVGETTSRLLLLTDSSSRIPVTIMPAGQRAIVSGDNSRFPPIDFLVSPELVRPGDRVVSSGDGGVFPGGLPVGEVMETRDGRLRVRLKADYEQLDFVRVLRSHPKERVESAGDLILPEEPVQPPEPEAPAEEATAGGGDG</sequence>
<keyword evidence="10" id="KW-1185">Reference proteome</keyword>
<dbReference type="GO" id="GO:0008360">
    <property type="term" value="P:regulation of cell shape"/>
    <property type="evidence" value="ECO:0007669"/>
    <property type="project" value="UniProtKB-KW"/>
</dbReference>
<accession>A0A2A4CU32</accession>
<evidence type="ECO:0000256" key="2">
    <source>
        <dbReference type="ARBA" id="ARBA00013855"/>
    </source>
</evidence>
<dbReference type="Gene3D" id="2.40.10.350">
    <property type="entry name" value="Rod shape-determining protein MreC, domain 2"/>
    <property type="match status" value="1"/>
</dbReference>
<feature type="coiled-coil region" evidence="5">
    <location>
        <begin position="85"/>
        <end position="112"/>
    </location>
</feature>
<keyword evidence="7" id="KW-0812">Transmembrane</keyword>
<comment type="caution">
    <text evidence="9">The sequence shown here is derived from an EMBL/GenBank/DDBJ whole genome shotgun (WGS) entry which is preliminary data.</text>
</comment>
<keyword evidence="3" id="KW-0133">Cell shape</keyword>
<dbReference type="PANTHER" id="PTHR34138:SF1">
    <property type="entry name" value="CELL SHAPE-DETERMINING PROTEIN MREC"/>
    <property type="match status" value="1"/>
</dbReference>
<feature type="transmembrane region" description="Helical" evidence="7">
    <location>
        <begin position="17"/>
        <end position="35"/>
    </location>
</feature>
<feature type="region of interest" description="Disordered" evidence="6">
    <location>
        <begin position="277"/>
        <end position="307"/>
    </location>
</feature>
<evidence type="ECO:0000256" key="5">
    <source>
        <dbReference type="SAM" id="Coils"/>
    </source>
</evidence>
<dbReference type="Pfam" id="PF04085">
    <property type="entry name" value="MreC"/>
    <property type="match status" value="1"/>
</dbReference>
<dbReference type="GO" id="GO:0005886">
    <property type="term" value="C:plasma membrane"/>
    <property type="evidence" value="ECO:0007669"/>
    <property type="project" value="TreeGrafter"/>
</dbReference>
<reference evidence="9 10" key="1">
    <citation type="submission" date="2017-09" db="EMBL/GenBank/DDBJ databases">
        <title>A multilocus sequence analysis scheme for characterization of bacteria in the genus Thioclava.</title>
        <authorList>
            <person name="Liu Y."/>
            <person name="Shao Z."/>
        </authorList>
    </citation>
    <scope>NUCLEOTIDE SEQUENCE [LARGE SCALE GENOMIC DNA]</scope>
    <source>
        <strain evidence="9 10">CAU 1312</strain>
    </source>
</reference>
<dbReference type="Proteomes" id="UP000243507">
    <property type="component" value="Unassembled WGS sequence"/>
</dbReference>
<evidence type="ECO:0000256" key="1">
    <source>
        <dbReference type="ARBA" id="ARBA00009369"/>
    </source>
</evidence>
<name>A0A2A4CU32_9RHOB</name>
<evidence type="ECO:0000313" key="10">
    <source>
        <dbReference type="Proteomes" id="UP000243507"/>
    </source>
</evidence>
<feature type="domain" description="Rod shape-determining protein MreC beta-barrel core" evidence="8">
    <location>
        <begin position="128"/>
        <end position="267"/>
    </location>
</feature>
<dbReference type="RefSeq" id="WP_096430504.1">
    <property type="nucleotide sequence ID" value="NZ_NTJD01000001.1"/>
</dbReference>
<dbReference type="AlphaFoldDB" id="A0A2A4CU32"/>
<dbReference type="NCBIfam" id="NF010533">
    <property type="entry name" value="PRK13922.9-5"/>
    <property type="match status" value="1"/>
</dbReference>
<keyword evidence="7" id="KW-1133">Transmembrane helix</keyword>
<keyword evidence="5" id="KW-0175">Coiled coil</keyword>
<dbReference type="InterPro" id="IPR007221">
    <property type="entry name" value="MreC"/>
</dbReference>
<gene>
    <name evidence="9" type="ORF">CLN94_01910</name>
</gene>
<dbReference type="InterPro" id="IPR042177">
    <property type="entry name" value="Cell/Rod_1"/>
</dbReference>
<dbReference type="InterPro" id="IPR042175">
    <property type="entry name" value="Cell/Rod_MreC_2"/>
</dbReference>
<dbReference type="OrthoDB" id="8478127at2"/>